<dbReference type="STRING" id="154538.A0A1M2W4C7"/>
<gene>
    <name evidence="1" type="ORF">TRAPUB_8752</name>
</gene>
<sequence>MNVGPDALAALGSLPHLQDMLLHVDPADYTWDALQHGRPASFFPALTKLTLHDIAFEWCAAFLNTVTSDVLQKLHIRTRDPHCNAPDGLLFEALCVAIGSLPSGATLHDIDIRSPRLADVNRPAYPPRHIAPLTGLKGALRRLYVRGPCQIEVDDATLEAMAHAWPDIREITLPWLTHPEHLDDVTYDEEQSEPWDPEETYLPKATLAGLAALARGCPHLTDLVHTFDMRFIPELDERRRRSRVRAPRPEALALERLSVEGSVFDDPIGVSAFLALACPRLRKVGGDDWYDVSWYYASFLRIREQEKKWAVDRGRGLQGAALV</sequence>
<dbReference type="AlphaFoldDB" id="A0A1M2W4C7"/>
<evidence type="ECO:0000313" key="2">
    <source>
        <dbReference type="Proteomes" id="UP000184267"/>
    </source>
</evidence>
<evidence type="ECO:0008006" key="3">
    <source>
        <dbReference type="Google" id="ProtNLM"/>
    </source>
</evidence>
<dbReference type="OrthoDB" id="2754214at2759"/>
<dbReference type="Proteomes" id="UP000184267">
    <property type="component" value="Unassembled WGS sequence"/>
</dbReference>
<dbReference type="OMA" id="ITIPWLE"/>
<dbReference type="EMBL" id="MNAD01000252">
    <property type="protein sequence ID" value="OJT14699.1"/>
    <property type="molecule type" value="Genomic_DNA"/>
</dbReference>
<comment type="caution">
    <text evidence="1">The sequence shown here is derived from an EMBL/GenBank/DDBJ whole genome shotgun (WGS) entry which is preliminary data.</text>
</comment>
<keyword evidence="2" id="KW-1185">Reference proteome</keyword>
<reference evidence="1 2" key="1">
    <citation type="submission" date="2016-10" db="EMBL/GenBank/DDBJ databases">
        <title>Genome sequence of the basidiomycete white-rot fungus Trametes pubescens.</title>
        <authorList>
            <person name="Makela M.R."/>
            <person name="Granchi Z."/>
            <person name="Peng M."/>
            <person name="De Vries R.P."/>
            <person name="Grigoriev I."/>
            <person name="Riley R."/>
            <person name="Hilden K."/>
        </authorList>
    </citation>
    <scope>NUCLEOTIDE SEQUENCE [LARGE SCALE GENOMIC DNA]</scope>
    <source>
        <strain evidence="1 2">FBCC735</strain>
    </source>
</reference>
<organism evidence="1 2">
    <name type="scientific">Trametes pubescens</name>
    <name type="common">White-rot fungus</name>
    <dbReference type="NCBI Taxonomy" id="154538"/>
    <lineage>
        <taxon>Eukaryota</taxon>
        <taxon>Fungi</taxon>
        <taxon>Dikarya</taxon>
        <taxon>Basidiomycota</taxon>
        <taxon>Agaricomycotina</taxon>
        <taxon>Agaricomycetes</taxon>
        <taxon>Polyporales</taxon>
        <taxon>Polyporaceae</taxon>
        <taxon>Trametes</taxon>
    </lineage>
</organism>
<evidence type="ECO:0000313" key="1">
    <source>
        <dbReference type="EMBL" id="OJT14699.1"/>
    </source>
</evidence>
<protein>
    <recommendedName>
        <fullName evidence="3">F-box domain-containing protein</fullName>
    </recommendedName>
</protein>
<accession>A0A1M2W4C7</accession>
<name>A0A1M2W4C7_TRAPU</name>
<dbReference type="InterPro" id="IPR032675">
    <property type="entry name" value="LRR_dom_sf"/>
</dbReference>
<proteinExistence type="predicted"/>
<dbReference type="Gene3D" id="3.80.10.10">
    <property type="entry name" value="Ribonuclease Inhibitor"/>
    <property type="match status" value="1"/>
</dbReference>